<keyword evidence="2" id="KW-0472">Membrane</keyword>
<evidence type="ECO:0000256" key="1">
    <source>
        <dbReference type="SAM" id="MobiDB-lite"/>
    </source>
</evidence>
<feature type="transmembrane region" description="Helical" evidence="2">
    <location>
        <begin position="99"/>
        <end position="121"/>
    </location>
</feature>
<dbReference type="VEuPathDB" id="VectorBase:GAUT008950"/>
<evidence type="ECO:0000313" key="4">
    <source>
        <dbReference type="Proteomes" id="UP000078200"/>
    </source>
</evidence>
<accession>A0A1A9UM33</accession>
<dbReference type="AlphaFoldDB" id="A0A1A9UM33"/>
<evidence type="ECO:0000313" key="3">
    <source>
        <dbReference type="EnsemblMetazoa" id="GAUT008950-PA"/>
    </source>
</evidence>
<keyword evidence="4" id="KW-1185">Reference proteome</keyword>
<dbReference type="Proteomes" id="UP000078200">
    <property type="component" value="Unassembled WGS sequence"/>
</dbReference>
<proteinExistence type="predicted"/>
<dbReference type="EnsemblMetazoa" id="GAUT008950-RA">
    <property type="protein sequence ID" value="GAUT008950-PA"/>
    <property type="gene ID" value="GAUT008950"/>
</dbReference>
<keyword evidence="2" id="KW-1133">Transmembrane helix</keyword>
<feature type="compositionally biased region" description="Acidic residues" evidence="1">
    <location>
        <begin position="21"/>
        <end position="40"/>
    </location>
</feature>
<sequence>MQINHVKLIWPSMQSRTVVLTDDDDDDNYNDNDNEDDGDELSATLRSLMGRSSSSSSSSSSSRSCSRSCSRSSSSCTSSSSTGGSSVDDDTRYIVSRSFCLLVSLATLATVTVPVGTLAIAKCFSFVDLTYDVYAYMQYRRLLCTAAAFALLNKILT</sequence>
<protein>
    <submittedName>
        <fullName evidence="3">Uncharacterized protein</fullName>
    </submittedName>
</protein>
<organism evidence="3 4">
    <name type="scientific">Glossina austeni</name>
    <name type="common">Savannah tsetse fly</name>
    <dbReference type="NCBI Taxonomy" id="7395"/>
    <lineage>
        <taxon>Eukaryota</taxon>
        <taxon>Metazoa</taxon>
        <taxon>Ecdysozoa</taxon>
        <taxon>Arthropoda</taxon>
        <taxon>Hexapoda</taxon>
        <taxon>Insecta</taxon>
        <taxon>Pterygota</taxon>
        <taxon>Neoptera</taxon>
        <taxon>Endopterygota</taxon>
        <taxon>Diptera</taxon>
        <taxon>Brachycera</taxon>
        <taxon>Muscomorpha</taxon>
        <taxon>Hippoboscoidea</taxon>
        <taxon>Glossinidae</taxon>
        <taxon>Glossina</taxon>
    </lineage>
</organism>
<feature type="compositionally biased region" description="Low complexity" evidence="1">
    <location>
        <begin position="50"/>
        <end position="86"/>
    </location>
</feature>
<evidence type="ECO:0000256" key="2">
    <source>
        <dbReference type="SAM" id="Phobius"/>
    </source>
</evidence>
<feature type="region of interest" description="Disordered" evidence="1">
    <location>
        <begin position="21"/>
        <end position="87"/>
    </location>
</feature>
<keyword evidence="2" id="KW-0812">Transmembrane</keyword>
<reference evidence="3" key="1">
    <citation type="submission" date="2020-05" db="UniProtKB">
        <authorList>
            <consortium name="EnsemblMetazoa"/>
        </authorList>
    </citation>
    <scope>IDENTIFICATION</scope>
    <source>
        <strain evidence="3">TTRI</strain>
    </source>
</reference>
<name>A0A1A9UM33_GLOAU</name>